<protein>
    <recommendedName>
        <fullName evidence="3">Membrane transport protein MMPL domain-containing protein</fullName>
    </recommendedName>
</protein>
<reference evidence="2" key="1">
    <citation type="submission" date="2018-05" db="EMBL/GenBank/DDBJ databases">
        <authorList>
            <person name="Lanie J.A."/>
            <person name="Ng W.-L."/>
            <person name="Kazmierczak K.M."/>
            <person name="Andrzejewski T.M."/>
            <person name="Davidsen T.M."/>
            <person name="Wayne K.J."/>
            <person name="Tettelin H."/>
            <person name="Glass J.I."/>
            <person name="Rusch D."/>
            <person name="Podicherti R."/>
            <person name="Tsui H.-C.T."/>
            <person name="Winkler M.E."/>
        </authorList>
    </citation>
    <scope>NUCLEOTIDE SEQUENCE</scope>
</reference>
<dbReference type="AlphaFoldDB" id="A0A382SUI3"/>
<dbReference type="Gene3D" id="3.30.2090.10">
    <property type="entry name" value="Multidrug efflux transporter AcrB TolC docking domain, DN and DC subdomains"/>
    <property type="match status" value="1"/>
</dbReference>
<evidence type="ECO:0008006" key="3">
    <source>
        <dbReference type="Google" id="ProtNLM"/>
    </source>
</evidence>
<evidence type="ECO:0000256" key="1">
    <source>
        <dbReference type="SAM" id="Phobius"/>
    </source>
</evidence>
<feature type="transmembrane region" description="Helical" evidence="1">
    <location>
        <begin position="137"/>
        <end position="159"/>
    </location>
</feature>
<evidence type="ECO:0000313" key="2">
    <source>
        <dbReference type="EMBL" id="SVD13574.1"/>
    </source>
</evidence>
<dbReference type="PANTHER" id="PTHR32063">
    <property type="match status" value="1"/>
</dbReference>
<dbReference type="GO" id="GO:0042910">
    <property type="term" value="F:xenobiotic transmembrane transporter activity"/>
    <property type="evidence" value="ECO:0007669"/>
    <property type="project" value="TreeGrafter"/>
</dbReference>
<dbReference type="SUPFAM" id="SSF82866">
    <property type="entry name" value="Multidrug efflux transporter AcrB transmembrane domain"/>
    <property type="match status" value="1"/>
</dbReference>
<dbReference type="InterPro" id="IPR027463">
    <property type="entry name" value="AcrB_DN_DC_subdom"/>
</dbReference>
<sequence length="200" mass="21837">MPILVRYRPDWFQTGADLQDLEIRTPAGGFVNLGSVADLERGVGYSEIKRRDFRRAVTVFADEAPDALGTAAPAIEGLRGYFEREVAPAYPGYSLIFGGQFQKFERSFDNIILLFGFGALCIFFILVVQFRSLIQPFIILTTIPFALAGALLGLVLGGFPLSITVIYGMVGLSGVVVNDSIVFISFINTARAKGDERLTA</sequence>
<feature type="non-terminal residue" evidence="2">
    <location>
        <position position="200"/>
    </location>
</feature>
<dbReference type="Gene3D" id="1.20.1640.10">
    <property type="entry name" value="Multidrug efflux transporter AcrB transmembrane domain"/>
    <property type="match status" value="1"/>
</dbReference>
<organism evidence="2">
    <name type="scientific">marine metagenome</name>
    <dbReference type="NCBI Taxonomy" id="408172"/>
    <lineage>
        <taxon>unclassified sequences</taxon>
        <taxon>metagenomes</taxon>
        <taxon>ecological metagenomes</taxon>
    </lineage>
</organism>
<gene>
    <name evidence="2" type="ORF">METZ01_LOCUS366428</name>
</gene>
<accession>A0A382SUI3</accession>
<feature type="transmembrane region" description="Helical" evidence="1">
    <location>
        <begin position="111"/>
        <end position="130"/>
    </location>
</feature>
<dbReference type="GO" id="GO:0005886">
    <property type="term" value="C:plasma membrane"/>
    <property type="evidence" value="ECO:0007669"/>
    <property type="project" value="TreeGrafter"/>
</dbReference>
<keyword evidence="1" id="KW-1133">Transmembrane helix</keyword>
<dbReference type="SUPFAM" id="SSF82714">
    <property type="entry name" value="Multidrug efflux transporter AcrB TolC docking domain, DN and DC subdomains"/>
    <property type="match status" value="1"/>
</dbReference>
<name>A0A382SUI3_9ZZZZ</name>
<dbReference type="Pfam" id="PF00873">
    <property type="entry name" value="ACR_tran"/>
    <property type="match status" value="1"/>
</dbReference>
<dbReference type="EMBL" id="UINC01131708">
    <property type="protein sequence ID" value="SVD13574.1"/>
    <property type="molecule type" value="Genomic_DNA"/>
</dbReference>
<feature type="transmembrane region" description="Helical" evidence="1">
    <location>
        <begin position="165"/>
        <end position="187"/>
    </location>
</feature>
<keyword evidence="1" id="KW-0812">Transmembrane</keyword>
<proteinExistence type="predicted"/>
<dbReference type="InterPro" id="IPR001036">
    <property type="entry name" value="Acrflvin-R"/>
</dbReference>
<dbReference type="Gene3D" id="3.30.70.1440">
    <property type="entry name" value="Multidrug efflux transporter AcrB pore domain"/>
    <property type="match status" value="1"/>
</dbReference>
<keyword evidence="1" id="KW-0472">Membrane</keyword>
<dbReference type="PANTHER" id="PTHR32063:SF33">
    <property type="entry name" value="RND SUPERFAMILY EFFLUX PUMP PERMEASE COMPONENT"/>
    <property type="match status" value="1"/>
</dbReference>